<organism evidence="1 2">
    <name type="scientific">Bittarella massiliensis</name>
    <name type="common">ex Durand et al. 2017</name>
    <dbReference type="NCBI Taxonomy" id="1720313"/>
    <lineage>
        <taxon>Bacteria</taxon>
        <taxon>Bacillati</taxon>
        <taxon>Bacillota</taxon>
        <taxon>Clostridia</taxon>
        <taxon>Eubacteriales</taxon>
        <taxon>Oscillospiraceae</taxon>
        <taxon>Bittarella (ex Durand et al. 2017)</taxon>
    </lineage>
</organism>
<gene>
    <name evidence="1" type="ORF">NE646_10620</name>
</gene>
<evidence type="ECO:0000313" key="1">
    <source>
        <dbReference type="EMBL" id="MCQ4950114.1"/>
    </source>
</evidence>
<dbReference type="InterPro" id="IPR036526">
    <property type="entry name" value="C-N_Hydrolase_sf"/>
</dbReference>
<name>A0AAW5KGJ9_9FIRM</name>
<comment type="caution">
    <text evidence="1">The sequence shown here is derived from an EMBL/GenBank/DDBJ whole genome shotgun (WGS) entry which is preliminary data.</text>
</comment>
<accession>A0AAW5KGJ9</accession>
<evidence type="ECO:0000313" key="2">
    <source>
        <dbReference type="Proteomes" id="UP001205063"/>
    </source>
</evidence>
<dbReference type="Proteomes" id="UP001205063">
    <property type="component" value="Unassembled WGS sequence"/>
</dbReference>
<dbReference type="Gene3D" id="3.60.110.10">
    <property type="entry name" value="Carbon-nitrogen hydrolase"/>
    <property type="match status" value="1"/>
</dbReference>
<dbReference type="SUPFAM" id="SSF56317">
    <property type="entry name" value="Carbon-nitrogen hydrolase"/>
    <property type="match status" value="1"/>
</dbReference>
<dbReference type="RefSeq" id="WP_256136460.1">
    <property type="nucleotide sequence ID" value="NZ_JANGAB010000006.1"/>
</dbReference>
<sequence length="142" mass="14699">MWSSEYSICDRPVGEWLNDAVPADSAFVRAVGDLAGELGTAIGISRLEKCGPLPRNSLIPFQRLGEQPFVYAKVHTCNFGAEKNPAPGGDFSVAELDTAGGEAGVGARRTFTSPNSTSSSCAVTAKGGCAGTRSGDPQNTAF</sequence>
<dbReference type="AlphaFoldDB" id="A0AAW5KGJ9"/>
<proteinExistence type="predicted"/>
<dbReference type="EMBL" id="JANGAB010000006">
    <property type="protein sequence ID" value="MCQ4950114.1"/>
    <property type="molecule type" value="Genomic_DNA"/>
</dbReference>
<reference evidence="1" key="1">
    <citation type="submission" date="2022-06" db="EMBL/GenBank/DDBJ databases">
        <title>Isolation of gut microbiota from human fecal samples.</title>
        <authorList>
            <person name="Pamer E.G."/>
            <person name="Barat B."/>
            <person name="Waligurski E."/>
            <person name="Medina S."/>
            <person name="Paddock L."/>
            <person name="Mostad J."/>
        </authorList>
    </citation>
    <scope>NUCLEOTIDE SEQUENCE</scope>
    <source>
        <strain evidence="1">DFI.7.96</strain>
    </source>
</reference>
<protein>
    <submittedName>
        <fullName evidence="1">Uncharacterized protein</fullName>
    </submittedName>
</protein>